<dbReference type="GO" id="GO:0009898">
    <property type="term" value="C:cytoplasmic side of plasma membrane"/>
    <property type="evidence" value="ECO:0007669"/>
    <property type="project" value="TreeGrafter"/>
</dbReference>
<evidence type="ECO:0000256" key="2">
    <source>
        <dbReference type="ARBA" id="ARBA00022840"/>
    </source>
</evidence>
<dbReference type="HOGENOM" id="CLU_033160_0_1_6"/>
<evidence type="ECO:0000313" key="5">
    <source>
        <dbReference type="Proteomes" id="UP000002675"/>
    </source>
</evidence>
<gene>
    <name evidence="4" type="ordered locus">VV2008</name>
</gene>
<dbReference type="GO" id="GO:0016887">
    <property type="term" value="F:ATP hydrolysis activity"/>
    <property type="evidence" value="ECO:0007669"/>
    <property type="project" value="TreeGrafter"/>
</dbReference>
<proteinExistence type="predicted"/>
<reference evidence="4 5" key="1">
    <citation type="journal article" date="2003" name="Genome Res.">
        <title>Comparative genome analysis of Vibrio vulnificus, a marine pathogen.</title>
        <authorList>
            <person name="Chen C.Y."/>
            <person name="Wu K.M."/>
            <person name="Chang Y.C."/>
            <person name="Chang C.H."/>
            <person name="Tsai H.C."/>
            <person name="Liao T.L."/>
            <person name="Liu Y.M."/>
            <person name="Chen H.J."/>
            <person name="Shen A.B."/>
            <person name="Li J.C."/>
            <person name="Su T.L."/>
            <person name="Shao C.P."/>
            <person name="Lee C.T."/>
            <person name="Hor L.I."/>
            <person name="Tsai S.F."/>
        </authorList>
    </citation>
    <scope>NUCLEOTIDE SEQUENCE [LARGE SCALE GENOMIC DNA]</scope>
    <source>
        <strain evidence="4 5">YJ016</strain>
    </source>
</reference>
<dbReference type="Pfam" id="PF13614">
    <property type="entry name" value="AAA_31"/>
    <property type="match status" value="1"/>
</dbReference>
<dbReference type="GO" id="GO:0005829">
    <property type="term" value="C:cytosol"/>
    <property type="evidence" value="ECO:0007669"/>
    <property type="project" value="TreeGrafter"/>
</dbReference>
<dbReference type="SUPFAM" id="SSF52172">
    <property type="entry name" value="CheY-like"/>
    <property type="match status" value="1"/>
</dbReference>
<dbReference type="SUPFAM" id="SSF52540">
    <property type="entry name" value="P-loop containing nucleoside triphosphate hydrolases"/>
    <property type="match status" value="1"/>
</dbReference>
<keyword evidence="1" id="KW-0547">Nucleotide-binding</keyword>
<dbReference type="Proteomes" id="UP000002675">
    <property type="component" value="Chromosome I"/>
</dbReference>
<dbReference type="PANTHER" id="PTHR43384">
    <property type="entry name" value="SEPTUM SITE-DETERMINING PROTEIN MIND HOMOLOG, CHLOROPLASTIC-RELATED"/>
    <property type="match status" value="1"/>
</dbReference>
<dbReference type="GO" id="GO:0051782">
    <property type="term" value="P:negative regulation of cell division"/>
    <property type="evidence" value="ECO:0007669"/>
    <property type="project" value="TreeGrafter"/>
</dbReference>
<dbReference type="Gene3D" id="3.40.50.2300">
    <property type="match status" value="1"/>
</dbReference>
<dbReference type="AlphaFoldDB" id="Q7MK02"/>
<evidence type="ECO:0000259" key="3">
    <source>
        <dbReference type="Pfam" id="PF13614"/>
    </source>
</evidence>
<evidence type="ECO:0000313" key="4">
    <source>
        <dbReference type="EMBL" id="BAC94772.1"/>
    </source>
</evidence>
<evidence type="ECO:0000256" key="1">
    <source>
        <dbReference type="ARBA" id="ARBA00022741"/>
    </source>
</evidence>
<sequence length="378" mass="41982">MTLQKLPMVREVKVETKRQSMMVFAKKGAQLTVIESAVDRIPQLDCQIHARSMSAAISHLAERHCGEILLLQVEREDLEQLPALAKVTPPGCQVILFGDEISLSEYRHLMQMGIADYLALPLDPTALHKSLLHLLGIHAQKGFQQGQVYLVSGTSGGVGTSTVAANLAVELAKHRSVALVDFNLNFTQHPILLGVDYQPSLERLVHDVERVDAVLIKQFGQNIGHQLSLFYAEGQEELSVQQRINVVTKLKQQFAYVILDVPHYLIEKVEHLLVSADNLLLVHDFSLQAGRRADGILSKLDGYLHHVHLVGNQSRSKSHKPWSEKQLFEAWSITQFSELPFDSKAVQAAEHHGEPLVTRGGKLARAIGKLKTRLAGMA</sequence>
<dbReference type="Gene3D" id="3.40.50.300">
    <property type="entry name" value="P-loop containing nucleotide triphosphate hydrolases"/>
    <property type="match status" value="1"/>
</dbReference>
<protein>
    <submittedName>
        <fullName evidence="4">Flp pilus assembly protein CpaE-like</fullName>
    </submittedName>
</protein>
<dbReference type="InterPro" id="IPR027417">
    <property type="entry name" value="P-loop_NTPase"/>
</dbReference>
<dbReference type="STRING" id="672.VV93_v1c17690"/>
<dbReference type="KEGG" id="vvy:VV2008"/>
<dbReference type="PANTHER" id="PTHR43384:SF6">
    <property type="entry name" value="SEPTUM SITE-DETERMINING PROTEIN MIND HOMOLOG, CHLOROPLASTIC"/>
    <property type="match status" value="1"/>
</dbReference>
<accession>Q7MK02</accession>
<feature type="domain" description="AAA" evidence="3">
    <location>
        <begin position="151"/>
        <end position="286"/>
    </location>
</feature>
<organism evidence="4 5">
    <name type="scientific">Vibrio vulnificus (strain YJ016)</name>
    <dbReference type="NCBI Taxonomy" id="196600"/>
    <lineage>
        <taxon>Bacteria</taxon>
        <taxon>Pseudomonadati</taxon>
        <taxon>Pseudomonadota</taxon>
        <taxon>Gammaproteobacteria</taxon>
        <taxon>Vibrionales</taxon>
        <taxon>Vibrionaceae</taxon>
        <taxon>Vibrio</taxon>
    </lineage>
</organism>
<dbReference type="InterPro" id="IPR050625">
    <property type="entry name" value="ParA/MinD_ATPase"/>
</dbReference>
<dbReference type="InterPro" id="IPR011006">
    <property type="entry name" value="CheY-like_superfamily"/>
</dbReference>
<dbReference type="GO" id="GO:0005524">
    <property type="term" value="F:ATP binding"/>
    <property type="evidence" value="ECO:0007669"/>
    <property type="project" value="UniProtKB-KW"/>
</dbReference>
<name>Q7MK02_VIBVY</name>
<dbReference type="eggNOG" id="COG4963">
    <property type="taxonomic scope" value="Bacteria"/>
</dbReference>
<dbReference type="EMBL" id="BA000037">
    <property type="protein sequence ID" value="BAC94772.1"/>
    <property type="molecule type" value="Genomic_DNA"/>
</dbReference>
<keyword evidence="2" id="KW-0067">ATP-binding</keyword>
<dbReference type="InterPro" id="IPR025669">
    <property type="entry name" value="AAA_dom"/>
</dbReference>